<evidence type="ECO:0000313" key="2">
    <source>
        <dbReference type="EMBL" id="ASK37147.1"/>
    </source>
</evidence>
<feature type="compositionally biased region" description="Basic and acidic residues" evidence="1">
    <location>
        <begin position="1"/>
        <end position="21"/>
    </location>
</feature>
<proteinExistence type="predicted"/>
<organism evidence="2">
    <name type="scientific">Klebsiella pneumoniae</name>
    <dbReference type="NCBI Taxonomy" id="573"/>
    <lineage>
        <taxon>Bacteria</taxon>
        <taxon>Pseudomonadati</taxon>
        <taxon>Pseudomonadota</taxon>
        <taxon>Gammaproteobacteria</taxon>
        <taxon>Enterobacterales</taxon>
        <taxon>Enterobacteriaceae</taxon>
        <taxon>Klebsiella/Raoultella group</taxon>
        <taxon>Klebsiella</taxon>
        <taxon>Klebsiella pneumoniae complex</taxon>
    </lineage>
</organism>
<feature type="region of interest" description="Disordered" evidence="1">
    <location>
        <begin position="1"/>
        <end position="29"/>
    </location>
</feature>
<evidence type="ECO:0000256" key="1">
    <source>
        <dbReference type="SAM" id="MobiDB-lite"/>
    </source>
</evidence>
<keyword evidence="2" id="KW-0614">Plasmid</keyword>
<geneLocation type="plasmid" evidence="2">
    <name>p11219-CTXM</name>
</geneLocation>
<accession>A0A220SUR9</accession>
<name>A0A220SUR9_KLEPN</name>
<sequence length="50" mass="5450">MYLTHRQDDNVLVRHGSKDGTQKTAAGHSTATLSDIERISNGTSNAFLFS</sequence>
<dbReference type="AlphaFoldDB" id="A0A220SUR9"/>
<protein>
    <submittedName>
        <fullName evidence="2">Uncharacterized protein</fullName>
    </submittedName>
</protein>
<reference evidence="2" key="1">
    <citation type="submission" date="2017-05" db="EMBL/GenBank/DDBJ databases">
        <title>Complete sequence of plasmid p11219-CTXM.</title>
        <authorList>
            <person name="Wang S."/>
            <person name="Zhou D."/>
        </authorList>
    </citation>
    <scope>NUCLEOTIDE SEQUENCE</scope>
    <source>
        <strain evidence="2">11219</strain>
        <plasmid evidence="2">p11219-CTXM</plasmid>
    </source>
</reference>
<dbReference type="EMBL" id="MF133442">
    <property type="protein sequence ID" value="ASK37147.1"/>
    <property type="molecule type" value="Genomic_DNA"/>
</dbReference>